<comment type="cofactor">
    <cofactor evidence="7">
        <name>Fe(2+)</name>
        <dbReference type="ChEBI" id="CHEBI:29033"/>
    </cofactor>
    <text evidence="7">Binds 1 Fe(2+) ion per subunit.</text>
</comment>
<dbReference type="GO" id="GO:0031418">
    <property type="term" value="F:L-ascorbic acid binding"/>
    <property type="evidence" value="ECO:0007669"/>
    <property type="project" value="UniProtKB-KW"/>
</dbReference>
<accession>A0A1M6GK94</accession>
<dbReference type="SMART" id="SM00702">
    <property type="entry name" value="P4Hc"/>
    <property type="match status" value="1"/>
</dbReference>
<keyword evidence="5 7" id="KW-0560">Oxidoreductase</keyword>
<evidence type="ECO:0000256" key="3">
    <source>
        <dbReference type="ARBA" id="ARBA00022896"/>
    </source>
</evidence>
<keyword evidence="10" id="KW-1185">Reference proteome</keyword>
<dbReference type="OrthoDB" id="9812472at2"/>
<name>A0A1M6GK94_9PROT</name>
<protein>
    <submittedName>
        <fullName evidence="9">PKHD-type hydroxylase</fullName>
    </submittedName>
</protein>
<evidence type="ECO:0000313" key="9">
    <source>
        <dbReference type="EMBL" id="SHJ10351.1"/>
    </source>
</evidence>
<feature type="binding site" evidence="7">
    <location>
        <position position="96"/>
    </location>
    <ligand>
        <name>Fe cation</name>
        <dbReference type="ChEBI" id="CHEBI:24875"/>
    </ligand>
</feature>
<keyword evidence="2 7" id="KW-0479">Metal-binding</keyword>
<dbReference type="GO" id="GO:0006879">
    <property type="term" value="P:intracellular iron ion homeostasis"/>
    <property type="evidence" value="ECO:0007669"/>
    <property type="project" value="TreeGrafter"/>
</dbReference>
<evidence type="ECO:0000256" key="5">
    <source>
        <dbReference type="ARBA" id="ARBA00023002"/>
    </source>
</evidence>
<dbReference type="PANTHER" id="PTHR41536:SF1">
    <property type="entry name" value="PKHD-TYPE HYDROXYLASE YBIX"/>
    <property type="match status" value="1"/>
</dbReference>
<evidence type="ECO:0000256" key="1">
    <source>
        <dbReference type="ARBA" id="ARBA00001961"/>
    </source>
</evidence>
<gene>
    <name evidence="9" type="ORF">SAMN02745194_01783</name>
</gene>
<sequence length="231" mass="24491">MIVCIPNLLPPEALGKLRGLLARAGFGNGAATAGWHARGVKDNAQADPLDPLAREAGAMAAAALEANEVFRAAALPRRMRPFLFARYAPGQAYGAHVDDPLMGGGAPSDPRGEAPLRGDIAVTLFLSDPADYEGGELVIETTAGEMAVRLGAGEAVAYPAGTLHRVAPVTRGERLVGVTWAQSLVRDPAAREILFDLDSARRDLFAREGKSRAFDLLTKSRAALLRRWAET</sequence>
<dbReference type="InterPro" id="IPR041097">
    <property type="entry name" value="PKHD_C"/>
</dbReference>
<proteinExistence type="inferred from homology"/>
<dbReference type="AlphaFoldDB" id="A0A1M6GK94"/>
<dbReference type="Pfam" id="PF13640">
    <property type="entry name" value="2OG-FeII_Oxy_3"/>
    <property type="match status" value="1"/>
</dbReference>
<dbReference type="InterPro" id="IPR023550">
    <property type="entry name" value="PKHD_hydroxylase"/>
</dbReference>
<evidence type="ECO:0000256" key="2">
    <source>
        <dbReference type="ARBA" id="ARBA00022723"/>
    </source>
</evidence>
<dbReference type="HAMAP" id="MF_00657">
    <property type="entry name" value="Hydroxyl_YbiX"/>
    <property type="match status" value="1"/>
</dbReference>
<keyword evidence="6 7" id="KW-0408">Iron</keyword>
<dbReference type="GO" id="GO:0006974">
    <property type="term" value="P:DNA damage response"/>
    <property type="evidence" value="ECO:0007669"/>
    <property type="project" value="TreeGrafter"/>
</dbReference>
<comment type="cofactor">
    <cofactor evidence="1 7">
        <name>L-ascorbate</name>
        <dbReference type="ChEBI" id="CHEBI:38290"/>
    </cofactor>
</comment>
<dbReference type="RefSeq" id="WP_073133720.1">
    <property type="nucleotide sequence ID" value="NZ_FQZF01000008.1"/>
</dbReference>
<dbReference type="NCBIfam" id="NF003975">
    <property type="entry name" value="PRK05467.1-4"/>
    <property type="match status" value="1"/>
</dbReference>
<dbReference type="Pfam" id="PF18331">
    <property type="entry name" value="PKHD_C"/>
    <property type="match status" value="1"/>
</dbReference>
<dbReference type="GO" id="GO:0005506">
    <property type="term" value="F:iron ion binding"/>
    <property type="evidence" value="ECO:0007669"/>
    <property type="project" value="UniProtKB-UniRule"/>
</dbReference>
<evidence type="ECO:0000256" key="6">
    <source>
        <dbReference type="ARBA" id="ARBA00023004"/>
    </source>
</evidence>
<dbReference type="NCBIfam" id="NF003974">
    <property type="entry name" value="PRK05467.1-3"/>
    <property type="match status" value="1"/>
</dbReference>
<feature type="domain" description="Fe2OG dioxygenase" evidence="8">
    <location>
        <begin position="77"/>
        <end position="183"/>
    </location>
</feature>
<feature type="binding site" evidence="7">
    <location>
        <position position="174"/>
    </location>
    <ligand>
        <name>2-oxoglutarate</name>
        <dbReference type="ChEBI" id="CHEBI:16810"/>
    </ligand>
</feature>
<keyword evidence="3 7" id="KW-0847">Vitamin C</keyword>
<dbReference type="InterPro" id="IPR005123">
    <property type="entry name" value="Oxoglu/Fe-dep_dioxygenase_dom"/>
</dbReference>
<organism evidence="9 10">
    <name type="scientific">Muricoccus roseus</name>
    <dbReference type="NCBI Taxonomy" id="198092"/>
    <lineage>
        <taxon>Bacteria</taxon>
        <taxon>Pseudomonadati</taxon>
        <taxon>Pseudomonadota</taxon>
        <taxon>Alphaproteobacteria</taxon>
        <taxon>Acetobacterales</taxon>
        <taxon>Roseomonadaceae</taxon>
        <taxon>Muricoccus</taxon>
    </lineage>
</organism>
<evidence type="ECO:0000259" key="8">
    <source>
        <dbReference type="PROSITE" id="PS51471"/>
    </source>
</evidence>
<dbReference type="GO" id="GO:0016706">
    <property type="term" value="F:2-oxoglutarate-dependent dioxygenase activity"/>
    <property type="evidence" value="ECO:0007669"/>
    <property type="project" value="UniProtKB-UniRule"/>
</dbReference>
<evidence type="ECO:0000256" key="7">
    <source>
        <dbReference type="HAMAP-Rule" id="MF_00657"/>
    </source>
</evidence>
<dbReference type="PROSITE" id="PS51471">
    <property type="entry name" value="FE2OG_OXY"/>
    <property type="match status" value="1"/>
</dbReference>
<dbReference type="Gene3D" id="4.10.860.20">
    <property type="entry name" value="Rabenosyn, Rab binding domain"/>
    <property type="match status" value="1"/>
</dbReference>
<reference evidence="9 10" key="1">
    <citation type="submission" date="2016-11" db="EMBL/GenBank/DDBJ databases">
        <authorList>
            <person name="Jaros S."/>
            <person name="Januszkiewicz K."/>
            <person name="Wedrychowicz H."/>
        </authorList>
    </citation>
    <scope>NUCLEOTIDE SEQUENCE [LARGE SCALE GENOMIC DNA]</scope>
    <source>
        <strain evidence="9 10">DSM 14916</strain>
    </source>
</reference>
<keyword evidence="4 7" id="KW-0223">Dioxygenase</keyword>
<evidence type="ECO:0000313" key="10">
    <source>
        <dbReference type="Proteomes" id="UP000184387"/>
    </source>
</evidence>
<dbReference type="Gene3D" id="2.60.120.620">
    <property type="entry name" value="q2cbj1_9rhob like domain"/>
    <property type="match status" value="1"/>
</dbReference>
<feature type="binding site" evidence="7">
    <location>
        <position position="164"/>
    </location>
    <ligand>
        <name>Fe cation</name>
        <dbReference type="ChEBI" id="CHEBI:24875"/>
    </ligand>
</feature>
<evidence type="ECO:0000256" key="4">
    <source>
        <dbReference type="ARBA" id="ARBA00022964"/>
    </source>
</evidence>
<dbReference type="InterPro" id="IPR006620">
    <property type="entry name" value="Pro_4_hyd_alph"/>
</dbReference>
<dbReference type="InterPro" id="IPR044862">
    <property type="entry name" value="Pro_4_hyd_alph_FE2OG_OXY"/>
</dbReference>
<feature type="binding site" evidence="7">
    <location>
        <position position="98"/>
    </location>
    <ligand>
        <name>Fe cation</name>
        <dbReference type="ChEBI" id="CHEBI:24875"/>
    </ligand>
</feature>
<dbReference type="EMBL" id="FQZF01000008">
    <property type="protein sequence ID" value="SHJ10351.1"/>
    <property type="molecule type" value="Genomic_DNA"/>
</dbReference>
<dbReference type="PANTHER" id="PTHR41536">
    <property type="entry name" value="PKHD-TYPE HYDROXYLASE YBIX"/>
    <property type="match status" value="1"/>
</dbReference>
<dbReference type="Proteomes" id="UP000184387">
    <property type="component" value="Unassembled WGS sequence"/>
</dbReference>
<dbReference type="STRING" id="198092.SAMN02745194_01783"/>